<dbReference type="SUPFAM" id="SSF50978">
    <property type="entry name" value="WD40 repeat-like"/>
    <property type="match status" value="1"/>
</dbReference>
<name>A0ABQ5NXP7_9ACTN</name>
<dbReference type="PANTHER" id="PTHR22847:SF637">
    <property type="entry name" value="WD REPEAT DOMAIN 5B"/>
    <property type="match status" value="1"/>
</dbReference>
<keyword evidence="2" id="KW-0677">Repeat</keyword>
<dbReference type="PROSITE" id="PS00678">
    <property type="entry name" value="WD_REPEATS_1"/>
    <property type="match status" value="1"/>
</dbReference>
<feature type="domain" description="Novel STAND NTPase 1" evidence="5">
    <location>
        <begin position="218"/>
        <end position="617"/>
    </location>
</feature>
<dbReference type="SUPFAM" id="SSF50494">
    <property type="entry name" value="Trypsin-like serine proteases"/>
    <property type="match status" value="1"/>
</dbReference>
<organism evidence="6 7">
    <name type="scientific">Streptomyces yaizuensis</name>
    <dbReference type="NCBI Taxonomy" id="2989713"/>
    <lineage>
        <taxon>Bacteria</taxon>
        <taxon>Bacillati</taxon>
        <taxon>Actinomycetota</taxon>
        <taxon>Actinomycetes</taxon>
        <taxon>Kitasatosporales</taxon>
        <taxon>Streptomycetaceae</taxon>
        <taxon>Streptomyces</taxon>
    </lineage>
</organism>
<evidence type="ECO:0000256" key="4">
    <source>
        <dbReference type="SAM" id="MobiDB-lite"/>
    </source>
</evidence>
<dbReference type="InterPro" id="IPR019775">
    <property type="entry name" value="WD40_repeat_CS"/>
</dbReference>
<dbReference type="InterPro" id="IPR009003">
    <property type="entry name" value="Peptidase_S1_PA"/>
</dbReference>
<dbReference type="RefSeq" id="WP_323447212.1">
    <property type="nucleotide sequence ID" value="NZ_BSBI01000004.1"/>
</dbReference>
<dbReference type="PROSITE" id="PS50294">
    <property type="entry name" value="WD_REPEATS_REGION"/>
    <property type="match status" value="4"/>
</dbReference>
<feature type="repeat" description="WD" evidence="3">
    <location>
        <begin position="1007"/>
        <end position="1048"/>
    </location>
</feature>
<feature type="region of interest" description="Disordered" evidence="4">
    <location>
        <begin position="1360"/>
        <end position="1382"/>
    </location>
</feature>
<comment type="caution">
    <text evidence="6">The sequence shown here is derived from an EMBL/GenBank/DDBJ whole genome shotgun (WGS) entry which is preliminary data.</text>
</comment>
<feature type="repeat" description="WD" evidence="3">
    <location>
        <begin position="1260"/>
        <end position="1301"/>
    </location>
</feature>
<dbReference type="Pfam" id="PF20703">
    <property type="entry name" value="nSTAND1"/>
    <property type="match status" value="1"/>
</dbReference>
<dbReference type="PANTHER" id="PTHR22847">
    <property type="entry name" value="WD40 REPEAT PROTEIN"/>
    <property type="match status" value="1"/>
</dbReference>
<dbReference type="InterPro" id="IPR001680">
    <property type="entry name" value="WD40_rpt"/>
</dbReference>
<protein>
    <submittedName>
        <fullName evidence="6">Trypsin-like peptidase domain-containing protein</fullName>
    </submittedName>
</protein>
<evidence type="ECO:0000313" key="6">
    <source>
        <dbReference type="EMBL" id="GLF95145.1"/>
    </source>
</evidence>
<dbReference type="Gene3D" id="2.130.10.10">
    <property type="entry name" value="YVTN repeat-like/Quinoprotein amine dehydrogenase"/>
    <property type="match status" value="4"/>
</dbReference>
<feature type="compositionally biased region" description="Polar residues" evidence="4">
    <location>
        <begin position="1096"/>
        <end position="1108"/>
    </location>
</feature>
<keyword evidence="1 3" id="KW-0853">WD repeat</keyword>
<feature type="compositionally biased region" description="Pro residues" evidence="4">
    <location>
        <begin position="1372"/>
        <end position="1382"/>
    </location>
</feature>
<dbReference type="InterPro" id="IPR049052">
    <property type="entry name" value="nSTAND1"/>
</dbReference>
<evidence type="ECO:0000256" key="3">
    <source>
        <dbReference type="PROSITE-ProRule" id="PRU00221"/>
    </source>
</evidence>
<keyword evidence="7" id="KW-1185">Reference proteome</keyword>
<dbReference type="SUPFAM" id="SSF50998">
    <property type="entry name" value="Quinoprotein alcohol dehydrogenase-like"/>
    <property type="match status" value="1"/>
</dbReference>
<accession>A0ABQ5NXP7</accession>
<dbReference type="SMART" id="SM00320">
    <property type="entry name" value="WD40"/>
    <property type="match status" value="9"/>
</dbReference>
<evidence type="ECO:0000256" key="1">
    <source>
        <dbReference type="ARBA" id="ARBA00022574"/>
    </source>
</evidence>
<reference evidence="6 7" key="1">
    <citation type="submission" date="2022-10" db="EMBL/GenBank/DDBJ databases">
        <title>Draft genome sequence of Streptomyces sp. YSPA8.</title>
        <authorList>
            <person name="Moriuchi R."/>
            <person name="Dohra H."/>
            <person name="Yamamura H."/>
            <person name="Kodani S."/>
        </authorList>
    </citation>
    <scope>NUCLEOTIDE SEQUENCE [LARGE SCALE GENOMIC DNA]</scope>
    <source>
        <strain evidence="6 7">YSPA8</strain>
    </source>
</reference>
<sequence length="1382" mass="148151">MESVATEPEGFRAEAAVAQIVVDGRVAGAGFLITDVLVVTCAHVVRAARSGPGDRVQLTFPRASGAPFAEGEVLAGRWRAPDGDDVAVIRLERTPAGTGPLPMGSAAGCRGHRVRSFGFPAQAPPGGHFGYGTAGDVLPAAVGGDGVGELLQLTGANDLTQGFSGGPVIDQETGLVIGMVTAITVPDVHHRGTGIAYATPTGVLRQICPEVAERPVRPYRGLEPFTAADAAWFHGRETAVDRVLAGLWERPGALLLLGPSGAGKSSLIQAGVLPALSRGAVPGSDRWLPVLVPRPGEDLLAELDRHGLPGAGTTTIATAVHNRLAAAAGQERLILVIDQFEEFLHHPAAPSASPPPAEQLAELITSGAPVSVILIMRDDYYPQLAAFAPTLLEAVAPGLVNTPAALSRQDLRAIITRPAELARLRFEDGLAERIIADVLTRGHAPVTLLPALELVLSRLWERRQDSRLTHAAYERIGQVTGSLAAWCNSALDQLPPQQRPIARRLLTALVRPADPLRQIPATRQQVPLETLRSLASGPGADSTVDTVVSALARHRIITTYARTPGPPPSQYVAELVHDTLTRDWAELRDWAEQDHLFHTWLRRAEDQRARWEESHQSGDLLHGSDLLAGLEWRLTRGLPADTAVFVDTSRRHAQATVRRTRRLNVILAGVLVLALIAAGTAFRQRETALEERQAARTAQQAALSRQLAVQSEVVRESNPDAASLLAVQAYRASPTAEATARLYHAAATPLRRVVAAGDGPMGPVVFGPDGRHVLAAGGGRLRSWNTGTGRSRVLSTGMTANTRFSADGRTAVDADQHGTTRVWDTGTGRLRSVFNGHALPPGRQDDSGIFPQTGLSADGRFLVVTSLRGQYVWDVRRKPVLVLALRDRLGFWAGLSPDGSMIAVETEESTILWDVSRRRAGPLLSGRPGPTRLMRFSPDSRTLAGISGKRIRLWEVGSGRLLASLPYSGNFDSEVSFSPDGRILAVPLDNGSIQLWDIPARQTMTTFIAHSEQMSPVSFSADGRLMAAVDRDNRIRIWDTPTGSIRRMPGLLGISPDGRTAVIGDEDAVDLLDIDSGSRKARLTLPSGHTLDGTAFSGNGQNLATGSSSRERATGSTVRLWDTGTGRIRREFTVGAEARLAISPDGRQIALSSDGRTVHLRDSTTGRINATLTGYRGDAPRDLRFSPDGTRLMARFDTPARSTTHVWDARTGRRLGRLATHQGEPHGVVFSPDSRTLAAGTSDDRVALWSADTGRLLATLSGNTAYATSVAFSPDGRTLATGSLRTGIILWDLTTRRTRFTLPGHESDVVELAFSPDGRTLTSRAEDETVRVHPITFPGPAESIRIICQAHRRDFTPEERATFSLSPSSRPVCPPARQPPPP</sequence>
<evidence type="ECO:0000256" key="2">
    <source>
        <dbReference type="ARBA" id="ARBA00022737"/>
    </source>
</evidence>
<dbReference type="EMBL" id="BSBI01000004">
    <property type="protein sequence ID" value="GLF95145.1"/>
    <property type="molecule type" value="Genomic_DNA"/>
</dbReference>
<dbReference type="CDD" id="cd00200">
    <property type="entry name" value="WD40"/>
    <property type="match status" value="1"/>
</dbReference>
<dbReference type="Proteomes" id="UP001291653">
    <property type="component" value="Unassembled WGS sequence"/>
</dbReference>
<proteinExistence type="predicted"/>
<dbReference type="InterPro" id="IPR011047">
    <property type="entry name" value="Quinoprotein_ADH-like_sf"/>
</dbReference>
<feature type="repeat" description="WD" evidence="3">
    <location>
        <begin position="1302"/>
        <end position="1332"/>
    </location>
</feature>
<dbReference type="InterPro" id="IPR015943">
    <property type="entry name" value="WD40/YVTN_repeat-like_dom_sf"/>
</dbReference>
<feature type="repeat" description="WD" evidence="3">
    <location>
        <begin position="1218"/>
        <end position="1259"/>
    </location>
</feature>
<evidence type="ECO:0000259" key="5">
    <source>
        <dbReference type="Pfam" id="PF20703"/>
    </source>
</evidence>
<dbReference type="InterPro" id="IPR036322">
    <property type="entry name" value="WD40_repeat_dom_sf"/>
</dbReference>
<dbReference type="Pfam" id="PF13365">
    <property type="entry name" value="Trypsin_2"/>
    <property type="match status" value="1"/>
</dbReference>
<dbReference type="SUPFAM" id="SSF52540">
    <property type="entry name" value="P-loop containing nucleoside triphosphate hydrolases"/>
    <property type="match status" value="1"/>
</dbReference>
<evidence type="ECO:0000313" key="7">
    <source>
        <dbReference type="Proteomes" id="UP001291653"/>
    </source>
</evidence>
<dbReference type="InterPro" id="IPR027417">
    <property type="entry name" value="P-loop_NTPase"/>
</dbReference>
<dbReference type="Pfam" id="PF00400">
    <property type="entry name" value="WD40"/>
    <property type="match status" value="4"/>
</dbReference>
<dbReference type="PROSITE" id="PS50082">
    <property type="entry name" value="WD_REPEATS_2"/>
    <property type="match status" value="5"/>
</dbReference>
<gene>
    <name evidence="6" type="ORF">SYYSPA8_12630</name>
</gene>
<feature type="region of interest" description="Disordered" evidence="4">
    <location>
        <begin position="1085"/>
        <end position="1116"/>
    </location>
</feature>
<feature type="repeat" description="WD" evidence="3">
    <location>
        <begin position="975"/>
        <end position="1006"/>
    </location>
</feature>
<dbReference type="Gene3D" id="2.40.10.120">
    <property type="match status" value="1"/>
</dbReference>